<protein>
    <recommendedName>
        <fullName evidence="6">Lipoprotein</fullName>
    </recommendedName>
</protein>
<dbReference type="Proteomes" id="UP000243753">
    <property type="component" value="Chromosome"/>
</dbReference>
<dbReference type="OMA" id="WATKSQE"/>
<evidence type="ECO:0000313" key="4">
    <source>
        <dbReference type="Proteomes" id="UP000039370"/>
    </source>
</evidence>
<name>A0A0B7I7H0_9FLAO</name>
<dbReference type="AlphaFoldDB" id="A0A0B7I7H0"/>
<reference evidence="2" key="2">
    <citation type="journal article" date="2017" name="Genome Announc.">
        <title>Twelve Complete Reference Genomes of Clinical Isolates in the Capnocytophaga Genus.</title>
        <authorList>
            <person name="Villarma A."/>
            <person name="Gulvik C.A."/>
            <person name="Rowe L.A."/>
            <person name="Sheth M."/>
            <person name="Juieng P."/>
            <person name="Nicholson A.C."/>
            <person name="Loparev V.N."/>
            <person name="McQuiston J.R."/>
        </authorList>
    </citation>
    <scope>NUCLEOTIDE SEQUENCE</scope>
    <source>
        <strain evidence="2">H3936</strain>
    </source>
</reference>
<dbReference type="RefSeq" id="WP_013998475.1">
    <property type="nucleotide sequence ID" value="NZ_BOQI01000003.1"/>
</dbReference>
<evidence type="ECO:0000313" key="2">
    <source>
        <dbReference type="EMBL" id="ATA94090.1"/>
    </source>
</evidence>
<accession>A0A0B7I7H0</accession>
<dbReference type="EMBL" id="CP022389">
    <property type="protein sequence ID" value="ATA94090.1"/>
    <property type="molecule type" value="Genomic_DNA"/>
</dbReference>
<evidence type="ECO:0008006" key="6">
    <source>
        <dbReference type="Google" id="ProtNLM"/>
    </source>
</evidence>
<reference evidence="3 4" key="1">
    <citation type="submission" date="2015-01" db="EMBL/GenBank/DDBJ databases">
        <authorList>
            <person name="MANFREDI Pablo"/>
        </authorList>
    </citation>
    <scope>NUCLEOTIDE SEQUENCE [LARGE SCALE GENOMIC DNA]</scope>
    <source>
        <strain evidence="3 4">Cc11</strain>
    </source>
</reference>
<dbReference type="EMBL" id="CDOK01000136">
    <property type="protein sequence ID" value="CEN50802.1"/>
    <property type="molecule type" value="Genomic_DNA"/>
</dbReference>
<organism evidence="3 4">
    <name type="scientific">Capnocytophaga canimorsus</name>
    <dbReference type="NCBI Taxonomy" id="28188"/>
    <lineage>
        <taxon>Bacteria</taxon>
        <taxon>Pseudomonadati</taxon>
        <taxon>Bacteroidota</taxon>
        <taxon>Flavobacteriia</taxon>
        <taxon>Flavobacteriales</taxon>
        <taxon>Flavobacteriaceae</taxon>
        <taxon>Capnocytophaga</taxon>
    </lineage>
</organism>
<feature type="coiled-coil region" evidence="1">
    <location>
        <begin position="19"/>
        <end position="53"/>
    </location>
</feature>
<dbReference type="Proteomes" id="UP000039370">
    <property type="component" value="Unassembled WGS sequence"/>
</dbReference>
<keyword evidence="1" id="KW-0175">Coiled coil</keyword>
<proteinExistence type="predicted"/>
<evidence type="ECO:0000313" key="5">
    <source>
        <dbReference type="Proteomes" id="UP000243753"/>
    </source>
</evidence>
<evidence type="ECO:0000256" key="1">
    <source>
        <dbReference type="SAM" id="Coils"/>
    </source>
</evidence>
<sequence length="141" mass="15713">MKKLILSALAASVLVVSCKNTTEKAAKDLENAMDKVEKKAEQATNEVKKTAENLVDDAKKAVSSVEVPKFKSPEVQKFADEYANYYKEVSEAVKSGSAEKVQQLQTKATEWATKSQEYLSKMTAEDAKTWSEWVTKLTQNQ</sequence>
<gene>
    <name evidence="3" type="ORF">CCAN11_2200027</name>
    <name evidence="2" type="ORF">CGC54_06975</name>
</gene>
<dbReference type="PROSITE" id="PS51257">
    <property type="entry name" value="PROKAR_LIPOPROTEIN"/>
    <property type="match status" value="1"/>
</dbReference>
<evidence type="ECO:0000313" key="3">
    <source>
        <dbReference type="EMBL" id="CEN50802.1"/>
    </source>
</evidence>
<reference evidence="5" key="3">
    <citation type="submission" date="2017-06" db="EMBL/GenBank/DDBJ databases">
        <title>Capnocytophaga spp. assemblies.</title>
        <authorList>
            <person name="Gulvik C.A."/>
        </authorList>
    </citation>
    <scope>NUCLEOTIDE SEQUENCE [LARGE SCALE GENOMIC DNA]</scope>
    <source>
        <strain evidence="5">H3936</strain>
    </source>
</reference>